<dbReference type="EMBL" id="BTSX01000004">
    <property type="protein sequence ID" value="GMS97160.1"/>
    <property type="molecule type" value="Genomic_DNA"/>
</dbReference>
<feature type="non-terminal residue" evidence="7">
    <location>
        <position position="1"/>
    </location>
</feature>
<evidence type="ECO:0000313" key="8">
    <source>
        <dbReference type="Proteomes" id="UP001432027"/>
    </source>
</evidence>
<dbReference type="GO" id="GO:0004725">
    <property type="term" value="F:protein tyrosine phosphatase activity"/>
    <property type="evidence" value="ECO:0007669"/>
    <property type="project" value="UniProtKB-EC"/>
</dbReference>
<dbReference type="Gene3D" id="3.90.190.10">
    <property type="entry name" value="Protein tyrosine phosphatase superfamily"/>
    <property type="match status" value="1"/>
</dbReference>
<proteinExistence type="inferred from homology"/>
<dbReference type="InterPro" id="IPR016130">
    <property type="entry name" value="Tyr_Pase_AS"/>
</dbReference>
<dbReference type="PANTHER" id="PTHR19134">
    <property type="entry name" value="RECEPTOR-TYPE TYROSINE-PROTEIN PHOSPHATASE"/>
    <property type="match status" value="1"/>
</dbReference>
<comment type="similarity">
    <text evidence="1">Belongs to the protein-tyrosine phosphatase family.</text>
</comment>
<dbReference type="Proteomes" id="UP001432027">
    <property type="component" value="Unassembled WGS sequence"/>
</dbReference>
<dbReference type="Pfam" id="PF00102">
    <property type="entry name" value="Y_phosphatase"/>
    <property type="match status" value="1"/>
</dbReference>
<evidence type="ECO:0000259" key="6">
    <source>
        <dbReference type="PROSITE" id="PS50056"/>
    </source>
</evidence>
<dbReference type="SMART" id="SM00194">
    <property type="entry name" value="PTPc"/>
    <property type="match status" value="1"/>
</dbReference>
<dbReference type="PROSITE" id="PS50056">
    <property type="entry name" value="TYR_PHOSPHATASE_2"/>
    <property type="match status" value="1"/>
</dbReference>
<dbReference type="PANTHER" id="PTHR19134:SF562">
    <property type="entry name" value="PROTEIN-TYROSINE-PHOSPHATASE"/>
    <property type="match status" value="1"/>
</dbReference>
<dbReference type="AlphaFoldDB" id="A0AAV5TRP1"/>
<dbReference type="InterPro" id="IPR029021">
    <property type="entry name" value="Prot-tyrosine_phosphatase-like"/>
</dbReference>
<feature type="domain" description="Tyrosine-protein phosphatase" evidence="5">
    <location>
        <begin position="23"/>
        <end position="287"/>
    </location>
</feature>
<evidence type="ECO:0000256" key="3">
    <source>
        <dbReference type="ARBA" id="ARBA00022801"/>
    </source>
</evidence>
<dbReference type="SMART" id="SM00404">
    <property type="entry name" value="PTPc_motif"/>
    <property type="match status" value="1"/>
</dbReference>
<dbReference type="InterPro" id="IPR050348">
    <property type="entry name" value="Protein-Tyr_Phosphatase"/>
</dbReference>
<keyword evidence="4" id="KW-0904">Protein phosphatase</keyword>
<evidence type="ECO:0000313" key="7">
    <source>
        <dbReference type="EMBL" id="GMS97160.1"/>
    </source>
</evidence>
<protein>
    <recommendedName>
        <fullName evidence="2">protein-tyrosine-phosphatase</fullName>
        <ecNumber evidence="2">3.1.3.48</ecNumber>
    </recommendedName>
</protein>
<name>A0AAV5TRP1_9BILA</name>
<sequence length="312" mass="35934">DNSSVATNWAEWLIKVGREALVKQYQKDVYPYIAAKDVALGTLEERQETYKVYRLGCLHWNRVALENKSFKEGFYNANSVFLNGDELFRVIAAQGPSPFSADKFWHMIYQEKVSTIVQLCEYVEDYWPRKRPLVFEGFTISLESQGFIDENVPNIQLRTFVVAKEGSSESHRVRHIFFNKWPDFDVPETVAPVVAIVQWLEEHGSMSMQSPLLVHCMAGVGRTGSLILTLMALRFFKSLRNTHQAEFSCQDYSTLIMGLAKELRRHRDDAIQTCEQYTFAHAALLKLLVLEGLVPDDDRVRAYVCERDYVSN</sequence>
<reference evidence="7" key="1">
    <citation type="submission" date="2023-10" db="EMBL/GenBank/DDBJ databases">
        <title>Genome assembly of Pristionchus species.</title>
        <authorList>
            <person name="Yoshida K."/>
            <person name="Sommer R.J."/>
        </authorList>
    </citation>
    <scope>NUCLEOTIDE SEQUENCE</scope>
    <source>
        <strain evidence="7">RS0144</strain>
    </source>
</reference>
<keyword evidence="3" id="KW-0378">Hydrolase</keyword>
<dbReference type="CDD" id="cd00047">
    <property type="entry name" value="PTPc"/>
    <property type="match status" value="1"/>
</dbReference>
<evidence type="ECO:0000256" key="2">
    <source>
        <dbReference type="ARBA" id="ARBA00013064"/>
    </source>
</evidence>
<keyword evidence="8" id="KW-1185">Reference proteome</keyword>
<dbReference type="InterPro" id="IPR003595">
    <property type="entry name" value="Tyr_Pase_cat"/>
</dbReference>
<dbReference type="PRINTS" id="PR00700">
    <property type="entry name" value="PRTYPHPHTASE"/>
</dbReference>
<evidence type="ECO:0000259" key="5">
    <source>
        <dbReference type="PROSITE" id="PS50055"/>
    </source>
</evidence>
<feature type="domain" description="Tyrosine specific protein phosphatases" evidence="6">
    <location>
        <begin position="191"/>
        <end position="278"/>
    </location>
</feature>
<accession>A0AAV5TRP1</accession>
<evidence type="ECO:0000256" key="4">
    <source>
        <dbReference type="ARBA" id="ARBA00022912"/>
    </source>
</evidence>
<gene>
    <name evidence="7" type="ORF">PENTCL1PPCAC_19335</name>
</gene>
<dbReference type="InterPro" id="IPR000242">
    <property type="entry name" value="PTP_cat"/>
</dbReference>
<organism evidence="7 8">
    <name type="scientific">Pristionchus entomophagus</name>
    <dbReference type="NCBI Taxonomy" id="358040"/>
    <lineage>
        <taxon>Eukaryota</taxon>
        <taxon>Metazoa</taxon>
        <taxon>Ecdysozoa</taxon>
        <taxon>Nematoda</taxon>
        <taxon>Chromadorea</taxon>
        <taxon>Rhabditida</taxon>
        <taxon>Rhabditina</taxon>
        <taxon>Diplogasteromorpha</taxon>
        <taxon>Diplogasteroidea</taxon>
        <taxon>Neodiplogasteridae</taxon>
        <taxon>Pristionchus</taxon>
    </lineage>
</organism>
<dbReference type="PROSITE" id="PS50055">
    <property type="entry name" value="TYR_PHOSPHATASE_PTP"/>
    <property type="match status" value="1"/>
</dbReference>
<dbReference type="SUPFAM" id="SSF52799">
    <property type="entry name" value="(Phosphotyrosine protein) phosphatases II"/>
    <property type="match status" value="1"/>
</dbReference>
<dbReference type="GO" id="GO:0008045">
    <property type="term" value="P:motor neuron axon guidance"/>
    <property type="evidence" value="ECO:0007669"/>
    <property type="project" value="TreeGrafter"/>
</dbReference>
<dbReference type="EC" id="3.1.3.48" evidence="2"/>
<dbReference type="InterPro" id="IPR000387">
    <property type="entry name" value="Tyr_Pase_dom"/>
</dbReference>
<dbReference type="PROSITE" id="PS00383">
    <property type="entry name" value="TYR_PHOSPHATASE_1"/>
    <property type="match status" value="1"/>
</dbReference>
<comment type="caution">
    <text evidence="7">The sequence shown here is derived from an EMBL/GenBank/DDBJ whole genome shotgun (WGS) entry which is preliminary data.</text>
</comment>
<evidence type="ECO:0000256" key="1">
    <source>
        <dbReference type="ARBA" id="ARBA00009580"/>
    </source>
</evidence>